<dbReference type="InterPro" id="IPR013762">
    <property type="entry name" value="Integrase-like_cat_sf"/>
</dbReference>
<dbReference type="Gene3D" id="1.10.443.10">
    <property type="entry name" value="Intergrase catalytic core"/>
    <property type="match status" value="1"/>
</dbReference>
<feature type="domain" description="Tyr recombinase" evidence="2">
    <location>
        <begin position="12"/>
        <end position="203"/>
    </location>
</feature>
<evidence type="ECO:0000313" key="4">
    <source>
        <dbReference type="Proteomes" id="UP000176294"/>
    </source>
</evidence>
<keyword evidence="4" id="KW-1185">Reference proteome</keyword>
<dbReference type="Proteomes" id="UP000176294">
    <property type="component" value="Unassembled WGS sequence"/>
</dbReference>
<dbReference type="InterPro" id="IPR002104">
    <property type="entry name" value="Integrase_catalytic"/>
</dbReference>
<sequence length="236" mass="26577">MQEYKRWRWTRQDPDVLALTRTELSSLEHVDLSGLSDTNRLENARALFLISCYTGLRFSDVAALRPEHQNGEWLELRAKKTKDKLTIPLRGNPAVPLLARLWAGQVRTITNQKLNAYIKDVARVAGIDTPTKHDEHQGSQHTSTTHPKYELIGTHTGRRTFVTLSLEGGLSWETIMKATGHKDFKSFRRYIQVTSERLLTDFARVWGKQEDVASNALSGSSPSPAAATTSLQAFYG</sequence>
<dbReference type="CDD" id="cd01185">
    <property type="entry name" value="INTN1_C_like"/>
    <property type="match status" value="1"/>
</dbReference>
<organism evidence="3 4">
    <name type="scientific">Hymenobacter lapidarius</name>
    <dbReference type="NCBI Taxonomy" id="1908237"/>
    <lineage>
        <taxon>Bacteria</taxon>
        <taxon>Pseudomonadati</taxon>
        <taxon>Bacteroidota</taxon>
        <taxon>Cytophagia</taxon>
        <taxon>Cytophagales</taxon>
        <taxon>Hymenobacteraceae</taxon>
        <taxon>Hymenobacter</taxon>
    </lineage>
</organism>
<evidence type="ECO:0000259" key="2">
    <source>
        <dbReference type="PROSITE" id="PS51898"/>
    </source>
</evidence>
<evidence type="ECO:0000313" key="3">
    <source>
        <dbReference type="EMBL" id="OGX89487.1"/>
    </source>
</evidence>
<dbReference type="PROSITE" id="PS51898">
    <property type="entry name" value="TYR_RECOMBINASE"/>
    <property type="match status" value="1"/>
</dbReference>
<comment type="caution">
    <text evidence="3">The sequence shown here is derived from an EMBL/GenBank/DDBJ whole genome shotgun (WGS) entry which is preliminary data.</text>
</comment>
<dbReference type="GO" id="GO:0003677">
    <property type="term" value="F:DNA binding"/>
    <property type="evidence" value="ECO:0007669"/>
    <property type="project" value="InterPro"/>
</dbReference>
<reference evidence="3 4" key="1">
    <citation type="submission" date="2016-08" db="EMBL/GenBank/DDBJ databases">
        <title>Hymenobacter coccineus sp. nov., Hymenobacter lapidarius sp. nov. and Hymenobacter glacialis sp. nov., isolated from Antarctic soil.</title>
        <authorList>
            <person name="Sedlacek I."/>
            <person name="Kralova S."/>
            <person name="Kyrova K."/>
            <person name="Maslanova I."/>
            <person name="Stankova E."/>
            <person name="Vrbovska V."/>
            <person name="Nemec M."/>
            <person name="Bartak M."/>
            <person name="Svec P."/>
            <person name="Busse H.-J."/>
            <person name="Pantucek R."/>
        </authorList>
    </citation>
    <scope>NUCLEOTIDE SEQUENCE [LARGE SCALE GENOMIC DNA]</scope>
    <source>
        <strain evidence="3 4">CCM 8643</strain>
    </source>
</reference>
<dbReference type="GO" id="GO:0006310">
    <property type="term" value="P:DNA recombination"/>
    <property type="evidence" value="ECO:0007669"/>
    <property type="project" value="UniProtKB-KW"/>
</dbReference>
<name>A0A1G1TF37_9BACT</name>
<dbReference type="SUPFAM" id="SSF56349">
    <property type="entry name" value="DNA breaking-rejoining enzymes"/>
    <property type="match status" value="1"/>
</dbReference>
<proteinExistence type="predicted"/>
<evidence type="ECO:0000256" key="1">
    <source>
        <dbReference type="ARBA" id="ARBA00023172"/>
    </source>
</evidence>
<accession>A0A1G1TF37</accession>
<gene>
    <name evidence="3" type="ORF">BEN47_19615</name>
</gene>
<protein>
    <recommendedName>
        <fullName evidence="2">Tyr recombinase domain-containing protein</fullName>
    </recommendedName>
</protein>
<dbReference type="Pfam" id="PF00589">
    <property type="entry name" value="Phage_integrase"/>
    <property type="match status" value="1"/>
</dbReference>
<keyword evidence="1" id="KW-0233">DNA recombination</keyword>
<dbReference type="AlphaFoldDB" id="A0A1G1TF37"/>
<dbReference type="GO" id="GO:0015074">
    <property type="term" value="P:DNA integration"/>
    <property type="evidence" value="ECO:0007669"/>
    <property type="project" value="InterPro"/>
</dbReference>
<dbReference type="EMBL" id="MDZB01000012">
    <property type="protein sequence ID" value="OGX89487.1"/>
    <property type="molecule type" value="Genomic_DNA"/>
</dbReference>
<dbReference type="InterPro" id="IPR011010">
    <property type="entry name" value="DNA_brk_join_enz"/>
</dbReference>
<dbReference type="STRING" id="1908237.BEN47_19615"/>